<dbReference type="EMBL" id="JBFCZG010000006">
    <property type="protein sequence ID" value="KAL3421225.1"/>
    <property type="molecule type" value="Genomic_DNA"/>
</dbReference>
<organism evidence="2 3">
    <name type="scientific">Phlyctema vagabunda</name>
    <dbReference type="NCBI Taxonomy" id="108571"/>
    <lineage>
        <taxon>Eukaryota</taxon>
        <taxon>Fungi</taxon>
        <taxon>Dikarya</taxon>
        <taxon>Ascomycota</taxon>
        <taxon>Pezizomycotina</taxon>
        <taxon>Leotiomycetes</taxon>
        <taxon>Helotiales</taxon>
        <taxon>Dermateaceae</taxon>
        <taxon>Phlyctema</taxon>
    </lineage>
</organism>
<name>A0ABR4PD32_9HELO</name>
<proteinExistence type="predicted"/>
<keyword evidence="3" id="KW-1185">Reference proteome</keyword>
<feature type="compositionally biased region" description="Basic and acidic residues" evidence="1">
    <location>
        <begin position="122"/>
        <end position="135"/>
    </location>
</feature>
<comment type="caution">
    <text evidence="2">The sequence shown here is derived from an EMBL/GenBank/DDBJ whole genome shotgun (WGS) entry which is preliminary data.</text>
</comment>
<accession>A0ABR4PD32</accession>
<evidence type="ECO:0000313" key="2">
    <source>
        <dbReference type="EMBL" id="KAL3421225.1"/>
    </source>
</evidence>
<evidence type="ECO:0000313" key="3">
    <source>
        <dbReference type="Proteomes" id="UP001629113"/>
    </source>
</evidence>
<dbReference type="Proteomes" id="UP001629113">
    <property type="component" value="Unassembled WGS sequence"/>
</dbReference>
<evidence type="ECO:0000256" key="1">
    <source>
        <dbReference type="SAM" id="MobiDB-lite"/>
    </source>
</evidence>
<protein>
    <submittedName>
        <fullName evidence="2">Uncharacterized protein</fullName>
    </submittedName>
</protein>
<feature type="region of interest" description="Disordered" evidence="1">
    <location>
        <begin position="98"/>
        <end position="135"/>
    </location>
</feature>
<gene>
    <name evidence="2" type="ORF">PVAG01_07670</name>
</gene>
<feature type="compositionally biased region" description="Acidic residues" evidence="1">
    <location>
        <begin position="106"/>
        <end position="118"/>
    </location>
</feature>
<reference evidence="2 3" key="1">
    <citation type="submission" date="2024-06" db="EMBL/GenBank/DDBJ databases">
        <title>Complete genome of Phlyctema vagabunda strain 19-DSS-EL-015.</title>
        <authorList>
            <person name="Fiorenzani C."/>
        </authorList>
    </citation>
    <scope>NUCLEOTIDE SEQUENCE [LARGE SCALE GENOMIC DNA]</scope>
    <source>
        <strain evidence="2 3">19-DSS-EL-015</strain>
    </source>
</reference>
<sequence length="135" mass="14965">MSRLPPLSQDQIDEVNRLRDRLRREGVPPSSRAGRVDVFNLGEGTARYASNAGHPLGDDEGEVYVMRTVTSADPMAAPLENLPENPMEEFHTRKAIAKPEAKADPMEDPLEEPLEDPLENAMETKAETGENLKPM</sequence>